<dbReference type="Proteomes" id="UP001054945">
    <property type="component" value="Unassembled WGS sequence"/>
</dbReference>
<organism evidence="1 2">
    <name type="scientific">Caerostris extrusa</name>
    <name type="common">Bark spider</name>
    <name type="synonym">Caerostris bankana</name>
    <dbReference type="NCBI Taxonomy" id="172846"/>
    <lineage>
        <taxon>Eukaryota</taxon>
        <taxon>Metazoa</taxon>
        <taxon>Ecdysozoa</taxon>
        <taxon>Arthropoda</taxon>
        <taxon>Chelicerata</taxon>
        <taxon>Arachnida</taxon>
        <taxon>Araneae</taxon>
        <taxon>Araneomorphae</taxon>
        <taxon>Entelegynae</taxon>
        <taxon>Araneoidea</taxon>
        <taxon>Araneidae</taxon>
        <taxon>Caerostris</taxon>
    </lineage>
</organism>
<evidence type="ECO:0000313" key="1">
    <source>
        <dbReference type="EMBL" id="GIY36948.1"/>
    </source>
</evidence>
<dbReference type="EMBL" id="BPLR01010112">
    <property type="protein sequence ID" value="GIY36948.1"/>
    <property type="molecule type" value="Genomic_DNA"/>
</dbReference>
<reference evidence="1 2" key="1">
    <citation type="submission" date="2021-06" db="EMBL/GenBank/DDBJ databases">
        <title>Caerostris extrusa draft genome.</title>
        <authorList>
            <person name="Kono N."/>
            <person name="Arakawa K."/>
        </authorList>
    </citation>
    <scope>NUCLEOTIDE SEQUENCE [LARGE SCALE GENOMIC DNA]</scope>
</reference>
<protein>
    <submittedName>
        <fullName evidence="1">Uncharacterized protein</fullName>
    </submittedName>
</protein>
<comment type="caution">
    <text evidence="1">The sequence shown here is derived from an EMBL/GenBank/DDBJ whole genome shotgun (WGS) entry which is preliminary data.</text>
</comment>
<proteinExistence type="predicted"/>
<sequence>MPFLHCEIFYGCGITHDYLKSFYHTEFPRPASPLSHDIPSVCRWDVECNDVMRKSFYFYVDYRMFHSPITSENMFPKLLCTGFRQKLDGEKDISIDYEFALLSVDGSVLTSRNEQKYSFRSNVGHAFTDFVEQHEVFDRNRKAYFAR</sequence>
<gene>
    <name evidence="1" type="ORF">CEXT_99721</name>
</gene>
<dbReference type="AlphaFoldDB" id="A0AAV4SZ85"/>
<keyword evidence="2" id="KW-1185">Reference proteome</keyword>
<accession>A0AAV4SZ85</accession>
<evidence type="ECO:0000313" key="2">
    <source>
        <dbReference type="Proteomes" id="UP001054945"/>
    </source>
</evidence>
<name>A0AAV4SZ85_CAEEX</name>